<keyword evidence="3" id="KW-0804">Transcription</keyword>
<evidence type="ECO:0000256" key="1">
    <source>
        <dbReference type="ARBA" id="ARBA00023012"/>
    </source>
</evidence>
<keyword evidence="5" id="KW-0597">Phosphoprotein</keyword>
<dbReference type="SUPFAM" id="SSF52172">
    <property type="entry name" value="CheY-like"/>
    <property type="match status" value="1"/>
</dbReference>
<dbReference type="HOGENOM" id="CLU_1629989_0_0_1"/>
<dbReference type="Pfam" id="PF00072">
    <property type="entry name" value="Response_reg"/>
    <property type="match status" value="1"/>
</dbReference>
<dbReference type="SMART" id="SM00448">
    <property type="entry name" value="REC"/>
    <property type="match status" value="1"/>
</dbReference>
<dbReference type="PANTHER" id="PTHR43874">
    <property type="entry name" value="TWO-COMPONENT RESPONSE REGULATOR"/>
    <property type="match status" value="1"/>
</dbReference>
<dbReference type="GO" id="GO:0000160">
    <property type="term" value="P:phosphorelay signal transduction system"/>
    <property type="evidence" value="ECO:0007669"/>
    <property type="project" value="UniProtKB-KW"/>
</dbReference>
<evidence type="ECO:0000256" key="2">
    <source>
        <dbReference type="ARBA" id="ARBA00023015"/>
    </source>
</evidence>
<sequence length="163" mass="18625">MEESFLDKHPENSVVEVDDDVVHELRALTIDAQIFSLHYLCTVLHKCNYRIKTTTSAVEALEILRANKYEFDIVLVDVDSASIKGFKLLEITELEMYLPVIMVTGDGSLENIVNGLIYGAVDYIIKPVGVREINNTIWHRVTLNNTWVLNNLRTPKNHRTTKI</sequence>
<dbReference type="OMA" id="WTHMKRN"/>
<reference evidence="7 8" key="1">
    <citation type="journal article" date="2013" name="Genome Biol.">
        <title>The genome sequence of the most widely cultivated cacao type and its use to identify candidate genes regulating pod color.</title>
        <authorList>
            <person name="Motamayor J.C."/>
            <person name="Mockaitis K."/>
            <person name="Schmutz J."/>
            <person name="Haiminen N."/>
            <person name="Iii D.L."/>
            <person name="Cornejo O."/>
            <person name="Findley S.D."/>
            <person name="Zheng P."/>
            <person name="Utro F."/>
            <person name="Royaert S."/>
            <person name="Saski C."/>
            <person name="Jenkins J."/>
            <person name="Podicheti R."/>
            <person name="Zhao M."/>
            <person name="Scheffler B.E."/>
            <person name="Stack J.C."/>
            <person name="Feltus F.A."/>
            <person name="Mustiga G.M."/>
            <person name="Amores F."/>
            <person name="Phillips W."/>
            <person name="Marelli J.P."/>
            <person name="May G.D."/>
            <person name="Shapiro H."/>
            <person name="Ma J."/>
            <person name="Bustamante C.D."/>
            <person name="Schnell R.J."/>
            <person name="Main D."/>
            <person name="Gilbert D."/>
            <person name="Parida L."/>
            <person name="Kuhn D.N."/>
        </authorList>
    </citation>
    <scope>NUCLEOTIDE SEQUENCE [LARGE SCALE GENOMIC DNA]</scope>
    <source>
        <strain evidence="8">cv. Matina 1-6</strain>
    </source>
</reference>
<dbReference type="PANTHER" id="PTHR43874:SF215">
    <property type="entry name" value="RESPONSE REGULATOR, PUTATIVE-RELATED"/>
    <property type="match status" value="1"/>
</dbReference>
<name>A0A061FR25_THECC</name>
<feature type="domain" description="Response regulatory" evidence="6">
    <location>
        <begin position="26"/>
        <end position="141"/>
    </location>
</feature>
<gene>
    <name evidence="7" type="ORF">TCM_044660</name>
</gene>
<keyword evidence="2" id="KW-0805">Transcription regulation</keyword>
<dbReference type="Gramene" id="EOY19531">
    <property type="protein sequence ID" value="EOY19531"/>
    <property type="gene ID" value="TCM_044660"/>
</dbReference>
<keyword evidence="1" id="KW-0902">Two-component regulatory system</keyword>
<dbReference type="InParanoid" id="A0A061FR25"/>
<dbReference type="eggNOG" id="KOG1601">
    <property type="taxonomic scope" value="Eukaryota"/>
</dbReference>
<dbReference type="InterPro" id="IPR001789">
    <property type="entry name" value="Sig_transdc_resp-reg_receiver"/>
</dbReference>
<dbReference type="Proteomes" id="UP000026915">
    <property type="component" value="Chromosome 10"/>
</dbReference>
<dbReference type="InterPro" id="IPR045279">
    <property type="entry name" value="ARR-like"/>
</dbReference>
<dbReference type="AlphaFoldDB" id="A0A061FR25"/>
<protein>
    <submittedName>
        <fullName evidence="7">Type-b response regulator, putative</fullName>
    </submittedName>
</protein>
<evidence type="ECO:0000256" key="3">
    <source>
        <dbReference type="ARBA" id="ARBA00023163"/>
    </source>
</evidence>
<keyword evidence="8" id="KW-1185">Reference proteome</keyword>
<organism evidence="7 8">
    <name type="scientific">Theobroma cacao</name>
    <name type="common">Cacao</name>
    <name type="synonym">Cocoa</name>
    <dbReference type="NCBI Taxonomy" id="3641"/>
    <lineage>
        <taxon>Eukaryota</taxon>
        <taxon>Viridiplantae</taxon>
        <taxon>Streptophyta</taxon>
        <taxon>Embryophyta</taxon>
        <taxon>Tracheophyta</taxon>
        <taxon>Spermatophyta</taxon>
        <taxon>Magnoliopsida</taxon>
        <taxon>eudicotyledons</taxon>
        <taxon>Gunneridae</taxon>
        <taxon>Pentapetalae</taxon>
        <taxon>rosids</taxon>
        <taxon>malvids</taxon>
        <taxon>Malvales</taxon>
        <taxon>Malvaceae</taxon>
        <taxon>Byttnerioideae</taxon>
        <taxon>Theobroma</taxon>
    </lineage>
</organism>
<accession>A0A061FR25</accession>
<evidence type="ECO:0000313" key="7">
    <source>
        <dbReference type="EMBL" id="EOY19531.1"/>
    </source>
</evidence>
<feature type="modified residue" description="4-aspartylphosphate" evidence="5">
    <location>
        <position position="77"/>
    </location>
</feature>
<evidence type="ECO:0000313" key="8">
    <source>
        <dbReference type="Proteomes" id="UP000026915"/>
    </source>
</evidence>
<evidence type="ECO:0000259" key="6">
    <source>
        <dbReference type="PROSITE" id="PS50110"/>
    </source>
</evidence>
<evidence type="ECO:0000256" key="5">
    <source>
        <dbReference type="PROSITE-ProRule" id="PRU00169"/>
    </source>
</evidence>
<dbReference type="GO" id="GO:0009736">
    <property type="term" value="P:cytokinin-activated signaling pathway"/>
    <property type="evidence" value="ECO:0007669"/>
    <property type="project" value="InterPro"/>
</dbReference>
<dbReference type="Gene3D" id="3.40.50.2300">
    <property type="match status" value="1"/>
</dbReference>
<proteinExistence type="predicted"/>
<dbReference type="InterPro" id="IPR011006">
    <property type="entry name" value="CheY-like_superfamily"/>
</dbReference>
<evidence type="ECO:0000256" key="4">
    <source>
        <dbReference type="ARBA" id="ARBA00023242"/>
    </source>
</evidence>
<dbReference type="EMBL" id="CM001888">
    <property type="protein sequence ID" value="EOY19531.1"/>
    <property type="molecule type" value="Genomic_DNA"/>
</dbReference>
<keyword evidence="4" id="KW-0539">Nucleus</keyword>
<dbReference type="PROSITE" id="PS50110">
    <property type="entry name" value="RESPONSE_REGULATORY"/>
    <property type="match status" value="1"/>
</dbReference>